<dbReference type="InterPro" id="IPR029030">
    <property type="entry name" value="Caspase-like_dom_sf"/>
</dbReference>
<evidence type="ECO:0000256" key="1">
    <source>
        <dbReference type="SAM" id="MobiDB-lite"/>
    </source>
</evidence>
<sequence>MGEDRRLHRGRALRRPGPAGGQGHRHRHPDPVQGLQEVGPGLIPRLLSLLTLIAGLALGADAPAQAAGPFGDWAAIVVAGDWKAHSGAPSDVFDNARHDVGQALLSAGFSPANLREFSTRPDRFGADKPLKADIETIVGQLTELTDKAKSGCLVYFTSHGSPDGIVVGDHIWRPAGLGKLIDQTCGQRPTIAIISACFSGVFVPELDGPDRMVLTAARPDRASFGCGEADHYTFFDTCLLQSLPQTHDFAALGPAVQACVAKREADLRAAPASEPQCKIGATLRPMLPLYRYTTPAPMTGSGRNSNSG</sequence>
<dbReference type="KEGG" id="caul:KCG34_09210"/>
<proteinExistence type="predicted"/>
<dbReference type="AlphaFoldDB" id="A0A975IY24"/>
<dbReference type="InterPro" id="IPR001096">
    <property type="entry name" value="Peptidase_C13"/>
</dbReference>
<keyword evidence="3" id="KW-1185">Reference proteome</keyword>
<dbReference type="GO" id="GO:0006508">
    <property type="term" value="P:proteolysis"/>
    <property type="evidence" value="ECO:0007669"/>
    <property type="project" value="InterPro"/>
</dbReference>
<reference evidence="2" key="1">
    <citation type="submission" date="2021-04" db="EMBL/GenBank/DDBJ databases">
        <title>The complete genome sequence of Caulobacter sp. S6.</title>
        <authorList>
            <person name="Tang Y."/>
            <person name="Ouyang W."/>
            <person name="Liu Q."/>
            <person name="Huang B."/>
            <person name="Guo Z."/>
            <person name="Lei P."/>
        </authorList>
    </citation>
    <scope>NUCLEOTIDE SEQUENCE</scope>
    <source>
        <strain evidence="2">S6</strain>
    </source>
</reference>
<name>A0A975IY24_9CAUL</name>
<organism evidence="2 3">
    <name type="scientific">Phenylobacterium montanum</name>
    <dbReference type="NCBI Taxonomy" id="2823693"/>
    <lineage>
        <taxon>Bacteria</taxon>
        <taxon>Pseudomonadati</taxon>
        <taxon>Pseudomonadota</taxon>
        <taxon>Alphaproteobacteria</taxon>
        <taxon>Caulobacterales</taxon>
        <taxon>Caulobacteraceae</taxon>
        <taxon>Phenylobacterium</taxon>
    </lineage>
</organism>
<evidence type="ECO:0000313" key="3">
    <source>
        <dbReference type="Proteomes" id="UP000676409"/>
    </source>
</evidence>
<accession>A0A975IY24</accession>
<gene>
    <name evidence="2" type="ORF">KCG34_09210</name>
</gene>
<evidence type="ECO:0000313" key="2">
    <source>
        <dbReference type="EMBL" id="QUD90016.1"/>
    </source>
</evidence>
<dbReference type="SUPFAM" id="SSF52129">
    <property type="entry name" value="Caspase-like"/>
    <property type="match status" value="1"/>
</dbReference>
<protein>
    <submittedName>
        <fullName evidence="2">Peptidase C13</fullName>
    </submittedName>
</protein>
<feature type="region of interest" description="Disordered" evidence="1">
    <location>
        <begin position="1"/>
        <end position="36"/>
    </location>
</feature>
<dbReference type="Gene3D" id="3.40.50.1460">
    <property type="match status" value="1"/>
</dbReference>
<dbReference type="Pfam" id="PF01650">
    <property type="entry name" value="Peptidase_C13"/>
    <property type="match status" value="1"/>
</dbReference>
<dbReference type="EMBL" id="CP073078">
    <property type="protein sequence ID" value="QUD90016.1"/>
    <property type="molecule type" value="Genomic_DNA"/>
</dbReference>
<dbReference type="GO" id="GO:0008233">
    <property type="term" value="F:peptidase activity"/>
    <property type="evidence" value="ECO:0007669"/>
    <property type="project" value="InterPro"/>
</dbReference>
<dbReference type="Proteomes" id="UP000676409">
    <property type="component" value="Chromosome"/>
</dbReference>